<dbReference type="PANTHER" id="PTHR43721:SF22">
    <property type="entry name" value="ELONGATION FACTOR TU, MITOCHONDRIAL"/>
    <property type="match status" value="1"/>
</dbReference>
<comment type="catalytic activity">
    <reaction evidence="8">
        <text>GTP + H2O = GDP + phosphate + H(+)</text>
        <dbReference type="Rhea" id="RHEA:19669"/>
        <dbReference type="ChEBI" id="CHEBI:15377"/>
        <dbReference type="ChEBI" id="CHEBI:15378"/>
        <dbReference type="ChEBI" id="CHEBI:37565"/>
        <dbReference type="ChEBI" id="CHEBI:43474"/>
        <dbReference type="ChEBI" id="CHEBI:58189"/>
        <dbReference type="EC" id="3.6.5.3"/>
    </reaction>
</comment>
<name>A0ABY2FB49_9ACTN</name>
<dbReference type="Gene3D" id="3.40.50.300">
    <property type="entry name" value="P-loop containing nucleotide triphosphate hydrolases"/>
    <property type="match status" value="1"/>
</dbReference>
<dbReference type="RefSeq" id="WP_134131477.1">
    <property type="nucleotide sequence ID" value="NZ_SODU01000003.1"/>
</dbReference>
<dbReference type="EMBL" id="SODU01000003">
    <property type="protein sequence ID" value="TDW87718.1"/>
    <property type="molecule type" value="Genomic_DNA"/>
</dbReference>
<dbReference type="InterPro" id="IPR027417">
    <property type="entry name" value="P-loop_NTPase"/>
</dbReference>
<reference evidence="10 11" key="1">
    <citation type="submission" date="2019-03" db="EMBL/GenBank/DDBJ databases">
        <title>Genomic Encyclopedia of Type Strains, Phase III (KMG-III): the genomes of soil and plant-associated and newly described type strains.</title>
        <authorList>
            <person name="Whitman W."/>
        </authorList>
    </citation>
    <scope>NUCLEOTIDE SEQUENCE [LARGE SCALE GENOMIC DNA]</scope>
    <source>
        <strain evidence="10 11">VKMAc-2574</strain>
    </source>
</reference>
<dbReference type="CDD" id="cd01884">
    <property type="entry name" value="EF_Tu"/>
    <property type="match status" value="1"/>
</dbReference>
<dbReference type="SUPFAM" id="SSF50447">
    <property type="entry name" value="Translation proteins"/>
    <property type="match status" value="1"/>
</dbReference>
<dbReference type="PRINTS" id="PR00315">
    <property type="entry name" value="ELONGATNFCT"/>
</dbReference>
<comment type="subunit">
    <text evidence="8">Monomer.</text>
</comment>
<proteinExistence type="inferred from homology"/>
<dbReference type="SUPFAM" id="SSF52540">
    <property type="entry name" value="P-loop containing nucleoside triphosphate hydrolases"/>
    <property type="match status" value="1"/>
</dbReference>
<comment type="caution">
    <text evidence="10">The sequence shown here is derived from an EMBL/GenBank/DDBJ whole genome shotgun (WGS) entry which is preliminary data.</text>
</comment>
<dbReference type="InterPro" id="IPR004160">
    <property type="entry name" value="Transl_elong_EFTu/EF1A_C"/>
</dbReference>
<comment type="subcellular location">
    <subcellularLocation>
        <location evidence="8">Cytoplasm</location>
    </subcellularLocation>
</comment>
<comment type="similarity">
    <text evidence="8">Belongs to the TRAFAC class translation factor GTPase superfamily. Classic translation factor GTPase family. EF-Tu/EF-1A subfamily.</text>
</comment>
<dbReference type="CDD" id="cd03697">
    <property type="entry name" value="EFTU_II"/>
    <property type="match status" value="1"/>
</dbReference>
<dbReference type="InterPro" id="IPR041709">
    <property type="entry name" value="EF-Tu_GTP-bd"/>
</dbReference>
<dbReference type="InterPro" id="IPR004161">
    <property type="entry name" value="EFTu-like_2"/>
</dbReference>
<evidence type="ECO:0000256" key="4">
    <source>
        <dbReference type="ARBA" id="ARBA00022842"/>
    </source>
</evidence>
<dbReference type="NCBIfam" id="NF009373">
    <property type="entry name" value="PRK12736.1"/>
    <property type="match status" value="1"/>
</dbReference>
<dbReference type="Proteomes" id="UP000295060">
    <property type="component" value="Unassembled WGS sequence"/>
</dbReference>
<dbReference type="PANTHER" id="PTHR43721">
    <property type="entry name" value="ELONGATION FACTOR TU-RELATED"/>
    <property type="match status" value="1"/>
</dbReference>
<keyword evidence="8" id="KW-0963">Cytoplasm</keyword>
<keyword evidence="11" id="KW-1185">Reference proteome</keyword>
<feature type="binding site" evidence="8">
    <location>
        <begin position="83"/>
        <end position="87"/>
    </location>
    <ligand>
        <name>GTP</name>
        <dbReference type="ChEBI" id="CHEBI:37565"/>
    </ligand>
</feature>
<dbReference type="GO" id="GO:0003746">
    <property type="term" value="F:translation elongation factor activity"/>
    <property type="evidence" value="ECO:0007669"/>
    <property type="project" value="UniProtKB-KW"/>
</dbReference>
<feature type="binding site" evidence="8">
    <location>
        <begin position="138"/>
        <end position="141"/>
    </location>
    <ligand>
        <name>GTP</name>
        <dbReference type="ChEBI" id="CHEBI:37565"/>
    </ligand>
</feature>
<dbReference type="InterPro" id="IPR050055">
    <property type="entry name" value="EF-Tu_GTPase"/>
</dbReference>
<dbReference type="NCBIfam" id="TIGR00485">
    <property type="entry name" value="EF-Tu"/>
    <property type="match status" value="1"/>
</dbReference>
<evidence type="ECO:0000256" key="7">
    <source>
        <dbReference type="ARBA" id="ARBA00029554"/>
    </source>
</evidence>
<evidence type="ECO:0000259" key="9">
    <source>
        <dbReference type="PROSITE" id="PS51722"/>
    </source>
</evidence>
<feature type="binding site" evidence="8">
    <location>
        <begin position="19"/>
        <end position="26"/>
    </location>
    <ligand>
        <name>GTP</name>
        <dbReference type="ChEBI" id="CHEBI:37565"/>
    </ligand>
</feature>
<evidence type="ECO:0000313" key="10">
    <source>
        <dbReference type="EMBL" id="TDW87718.1"/>
    </source>
</evidence>
<sequence length="395" mass="42304">MAKSQFVRTKPHLNIGTMGHVDHGKTTLTAAITKVLAERDPSVNRFVAFDGIDRAPEEMQRGITINISHVEYETATRHYAHVDMPGHADYVKNMITGAAQVDAAILVVSAQDGAMPQTREHVLLARRVGVPYLVVALNKADTVDDPELLDLVELEVRELLTEYGFPGDDVPVVRVSGLKALEGDPRWTAAIGELLDAVDNYVPVPDRELGEPFLMPIENVLTISGRGTVVTGAVERGSLKLGDAVEVVGLGPTVTSTAIGMETFGKSLESADAGDNAAVLLRGVKRDEVRRGQVVALPGSVQPHRKFRANLHALSTAEGGRHTPFAADYRPQFYFRTTDVSGGIDLGEIALVMPGDTIELGVELEKPIAMDVGLGFAVREGGHTVAAGTVTELLD</sequence>
<organism evidence="10 11">
    <name type="scientific">Kribbella pratensis</name>
    <dbReference type="NCBI Taxonomy" id="2512112"/>
    <lineage>
        <taxon>Bacteria</taxon>
        <taxon>Bacillati</taxon>
        <taxon>Actinomycetota</taxon>
        <taxon>Actinomycetes</taxon>
        <taxon>Propionibacteriales</taxon>
        <taxon>Kribbellaceae</taxon>
        <taxon>Kribbella</taxon>
    </lineage>
</organism>
<dbReference type="Pfam" id="PF00009">
    <property type="entry name" value="GTP_EFTU"/>
    <property type="match status" value="1"/>
</dbReference>
<dbReference type="InterPro" id="IPR009000">
    <property type="entry name" value="Transl_B-barrel_sf"/>
</dbReference>
<dbReference type="InterPro" id="IPR033720">
    <property type="entry name" value="EFTU_2"/>
</dbReference>
<dbReference type="SUPFAM" id="SSF50465">
    <property type="entry name" value="EF-Tu/eEF-1alpha/eIF2-gamma C-terminal domain"/>
    <property type="match status" value="1"/>
</dbReference>
<dbReference type="InterPro" id="IPR005225">
    <property type="entry name" value="Small_GTP-bd"/>
</dbReference>
<accession>A0ABY2FB49</accession>
<keyword evidence="8" id="KW-0479">Metal-binding</keyword>
<dbReference type="NCBIfam" id="NF009372">
    <property type="entry name" value="PRK12735.1"/>
    <property type="match status" value="1"/>
</dbReference>
<evidence type="ECO:0000313" key="11">
    <source>
        <dbReference type="Proteomes" id="UP000295060"/>
    </source>
</evidence>
<keyword evidence="5 8" id="KW-0648">Protein biosynthesis</keyword>
<dbReference type="PROSITE" id="PS51722">
    <property type="entry name" value="G_TR_2"/>
    <property type="match status" value="1"/>
</dbReference>
<keyword evidence="3 8" id="KW-0378">Hydrolase</keyword>
<dbReference type="EC" id="3.6.5.3" evidence="8"/>
<dbReference type="InterPro" id="IPR004541">
    <property type="entry name" value="Transl_elong_EFTu/EF1A_bac/org"/>
</dbReference>
<evidence type="ECO:0000256" key="8">
    <source>
        <dbReference type="HAMAP-Rule" id="MF_00118"/>
    </source>
</evidence>
<dbReference type="InterPro" id="IPR000795">
    <property type="entry name" value="T_Tr_GTP-bd_dom"/>
</dbReference>
<evidence type="ECO:0000256" key="2">
    <source>
        <dbReference type="ARBA" id="ARBA00022768"/>
    </source>
</evidence>
<evidence type="ECO:0000256" key="3">
    <source>
        <dbReference type="ARBA" id="ARBA00022801"/>
    </source>
</evidence>
<dbReference type="NCBIfam" id="NF000766">
    <property type="entry name" value="PRK00049.1"/>
    <property type="match status" value="1"/>
</dbReference>
<gene>
    <name evidence="8" type="primary">tuf</name>
    <name evidence="10" type="ORF">EV137_5801</name>
</gene>
<protein>
    <recommendedName>
        <fullName evidence="7 8">Elongation factor Tu</fullName>
        <shortName evidence="8">EF-Tu</shortName>
        <ecNumber evidence="8">3.6.5.3</ecNumber>
    </recommendedName>
</protein>
<dbReference type="InterPro" id="IPR009001">
    <property type="entry name" value="Transl_elong_EF1A/Init_IF2_C"/>
</dbReference>
<evidence type="ECO:0000256" key="1">
    <source>
        <dbReference type="ARBA" id="ARBA00022741"/>
    </source>
</evidence>
<keyword evidence="1 8" id="KW-0547">Nucleotide-binding</keyword>
<keyword evidence="2 8" id="KW-0251">Elongation factor</keyword>
<keyword evidence="4 8" id="KW-0460">Magnesium</keyword>
<dbReference type="CDD" id="cd03707">
    <property type="entry name" value="EFTU_III"/>
    <property type="match status" value="1"/>
</dbReference>
<dbReference type="NCBIfam" id="TIGR00231">
    <property type="entry name" value="small_GTP"/>
    <property type="match status" value="1"/>
</dbReference>
<dbReference type="Pfam" id="PF03144">
    <property type="entry name" value="GTP_EFTU_D2"/>
    <property type="match status" value="1"/>
</dbReference>
<keyword evidence="6 8" id="KW-0342">GTP-binding</keyword>
<evidence type="ECO:0000256" key="5">
    <source>
        <dbReference type="ARBA" id="ARBA00022917"/>
    </source>
</evidence>
<evidence type="ECO:0000256" key="6">
    <source>
        <dbReference type="ARBA" id="ARBA00023134"/>
    </source>
</evidence>
<feature type="binding site" evidence="8">
    <location>
        <position position="26"/>
    </location>
    <ligand>
        <name>Mg(2+)</name>
        <dbReference type="ChEBI" id="CHEBI:18420"/>
    </ligand>
</feature>
<dbReference type="Gene3D" id="2.40.30.10">
    <property type="entry name" value="Translation factors"/>
    <property type="match status" value="2"/>
</dbReference>
<comment type="function">
    <text evidence="8">GTP hydrolase that promotes the GTP-dependent binding of aminoacyl-tRNA to the A-site of ribosomes during protein biosynthesis.</text>
</comment>
<feature type="domain" description="Tr-type G" evidence="9">
    <location>
        <begin position="10"/>
        <end position="206"/>
    </location>
</feature>
<dbReference type="Pfam" id="PF03143">
    <property type="entry name" value="GTP_EFTU_D3"/>
    <property type="match status" value="1"/>
</dbReference>
<dbReference type="HAMAP" id="MF_00118_B">
    <property type="entry name" value="EF_Tu_B"/>
    <property type="match status" value="1"/>
</dbReference>